<dbReference type="Gene3D" id="1.25.40.10">
    <property type="entry name" value="Tetratricopeptide repeat domain"/>
    <property type="match status" value="2"/>
</dbReference>
<feature type="repeat" description="TPR" evidence="3">
    <location>
        <begin position="228"/>
        <end position="261"/>
    </location>
</feature>
<dbReference type="PROSITE" id="PS50005">
    <property type="entry name" value="TPR"/>
    <property type="match status" value="2"/>
</dbReference>
<feature type="repeat" description="TPR" evidence="3">
    <location>
        <begin position="262"/>
        <end position="295"/>
    </location>
</feature>
<dbReference type="SUPFAM" id="SSF48452">
    <property type="entry name" value="TPR-like"/>
    <property type="match status" value="1"/>
</dbReference>
<name>A0ABS8WDI3_9GAMM</name>
<dbReference type="InterPro" id="IPR019734">
    <property type="entry name" value="TPR_rpt"/>
</dbReference>
<dbReference type="EMBL" id="JAIMJA010000033">
    <property type="protein sequence ID" value="MCE2597104.1"/>
    <property type="molecule type" value="Genomic_DNA"/>
</dbReference>
<gene>
    <name evidence="4" type="ORF">K6Y31_20225</name>
</gene>
<dbReference type="PANTHER" id="PTHR14027:SF2">
    <property type="entry name" value="RNA POLYMERASE-ASSOCIATED PROTEIN CTR9 HOMOLOG"/>
    <property type="match status" value="1"/>
</dbReference>
<protein>
    <submittedName>
        <fullName evidence="4">Tetratricopeptide repeat protein</fullName>
    </submittedName>
</protein>
<evidence type="ECO:0000256" key="3">
    <source>
        <dbReference type="PROSITE-ProRule" id="PRU00339"/>
    </source>
</evidence>
<dbReference type="RefSeq" id="WP_233054846.1">
    <property type="nucleotide sequence ID" value="NZ_JAIMJA010000033.1"/>
</dbReference>
<keyword evidence="1" id="KW-0677">Repeat</keyword>
<evidence type="ECO:0000313" key="5">
    <source>
        <dbReference type="Proteomes" id="UP001201273"/>
    </source>
</evidence>
<evidence type="ECO:0000256" key="1">
    <source>
        <dbReference type="ARBA" id="ARBA00022737"/>
    </source>
</evidence>
<dbReference type="Pfam" id="PF12895">
    <property type="entry name" value="ANAPC3"/>
    <property type="match status" value="1"/>
</dbReference>
<evidence type="ECO:0000256" key="2">
    <source>
        <dbReference type="ARBA" id="ARBA00022803"/>
    </source>
</evidence>
<dbReference type="PANTHER" id="PTHR14027">
    <property type="entry name" value="RNA POLYMERASE-ASSOCIATED PROTEIN CTR9"/>
    <property type="match status" value="1"/>
</dbReference>
<dbReference type="InterPro" id="IPR031101">
    <property type="entry name" value="Ctr9"/>
</dbReference>
<accession>A0ABS8WDI3</accession>
<keyword evidence="5" id="KW-1185">Reference proteome</keyword>
<proteinExistence type="predicted"/>
<evidence type="ECO:0000313" key="4">
    <source>
        <dbReference type="EMBL" id="MCE2597104.1"/>
    </source>
</evidence>
<sequence length="383" mass="42394">MVEKIEKYKSYLSSDPGNLILALQLVKLISEEGTIDDALSVLAPFKSEVNDDADDSIVRELTSWFACLYLAKRDYQSAIKYYDILTKSKSCEISFLVNGALAHYQLNDFKNALSLLERANSDAPEHHILKSRCLYNEGDIAAATMVIESLLLHCEPQCVAEAEGLFSMLLMDAGEYERANELVIAALAKDKYQTDALISQATLALYELDIVKADAGFTALLQSHPNNGRILAMFALSLLYQKQYARAEQAFLKAVQLMPNHVGTWVNLGWCQFALEKFDHAENSFYKAVEIDRSFAEGHGGLAVVDSHFERWSQATKKAKRAIRLDPQSPSGWYAQSLILANEGEQAKAQAIIDKLLTYQSQVSQLSIAGILLNKAAPGALDG</sequence>
<dbReference type="SMART" id="SM00028">
    <property type="entry name" value="TPR"/>
    <property type="match status" value="4"/>
</dbReference>
<dbReference type="Pfam" id="PF13432">
    <property type="entry name" value="TPR_16"/>
    <property type="match status" value="1"/>
</dbReference>
<organism evidence="4 5">
    <name type="scientific">Motilimonas cestriensis</name>
    <dbReference type="NCBI Taxonomy" id="2742685"/>
    <lineage>
        <taxon>Bacteria</taxon>
        <taxon>Pseudomonadati</taxon>
        <taxon>Pseudomonadota</taxon>
        <taxon>Gammaproteobacteria</taxon>
        <taxon>Alteromonadales</taxon>
        <taxon>Alteromonadales genera incertae sedis</taxon>
        <taxon>Motilimonas</taxon>
    </lineage>
</organism>
<reference evidence="4 5" key="1">
    <citation type="journal article" date="2022" name="Environ. Microbiol. Rep.">
        <title>Eco-phylogenetic analyses reveal divergent evolution of vitamin B12 metabolism in the marine bacterial family 'Psychromonadaceae'.</title>
        <authorList>
            <person name="Jin X."/>
            <person name="Yang Y."/>
            <person name="Cao H."/>
            <person name="Gao B."/>
            <person name="Zhao Z."/>
        </authorList>
    </citation>
    <scope>NUCLEOTIDE SEQUENCE [LARGE SCALE GENOMIC DNA]</scope>
    <source>
        <strain evidence="4 5">MKS20</strain>
    </source>
</reference>
<dbReference type="Proteomes" id="UP001201273">
    <property type="component" value="Unassembled WGS sequence"/>
</dbReference>
<comment type="caution">
    <text evidence="4">The sequence shown here is derived from an EMBL/GenBank/DDBJ whole genome shotgun (WGS) entry which is preliminary data.</text>
</comment>
<dbReference type="InterPro" id="IPR011990">
    <property type="entry name" value="TPR-like_helical_dom_sf"/>
</dbReference>
<keyword evidence="2 3" id="KW-0802">TPR repeat</keyword>